<gene>
    <name evidence="1" type="ORF">SAMN05192565_11229</name>
</gene>
<dbReference type="STRING" id="582675.SAMN05192565_11229"/>
<evidence type="ECO:0000313" key="1">
    <source>
        <dbReference type="EMBL" id="SFG81165.1"/>
    </source>
</evidence>
<evidence type="ECO:0000313" key="2">
    <source>
        <dbReference type="Proteomes" id="UP000199229"/>
    </source>
</evidence>
<sequence length="108" mass="12041">MNMHTPPEDVRREVIETILDELVQGSADEAAIEAIGDLGDERYVVPGQDGLDVYGHRDSRRPYMTLPRGLKPETARLLIDVWETGYRQGVKNGAGEIQQGLKRLLAIV</sequence>
<dbReference type="EMBL" id="FOPM01000012">
    <property type="protein sequence ID" value="SFG81165.1"/>
    <property type="molecule type" value="Genomic_DNA"/>
</dbReference>
<protein>
    <submittedName>
        <fullName evidence="1">Uncharacterized protein</fullName>
    </submittedName>
</protein>
<dbReference type="Proteomes" id="UP000199229">
    <property type="component" value="Unassembled WGS sequence"/>
</dbReference>
<organism evidence="1 2">
    <name type="scientific">Methylobacterium gossipiicola</name>
    <dbReference type="NCBI Taxonomy" id="582675"/>
    <lineage>
        <taxon>Bacteria</taxon>
        <taxon>Pseudomonadati</taxon>
        <taxon>Pseudomonadota</taxon>
        <taxon>Alphaproteobacteria</taxon>
        <taxon>Hyphomicrobiales</taxon>
        <taxon>Methylobacteriaceae</taxon>
        <taxon>Methylobacterium</taxon>
    </lineage>
</organism>
<dbReference type="AlphaFoldDB" id="A0A1I2UVI1"/>
<name>A0A1I2UVI1_9HYPH</name>
<dbReference type="RefSeq" id="WP_091972148.1">
    <property type="nucleotide sequence ID" value="NZ_FOPM01000012.1"/>
</dbReference>
<proteinExistence type="predicted"/>
<reference evidence="2" key="1">
    <citation type="submission" date="2016-10" db="EMBL/GenBank/DDBJ databases">
        <authorList>
            <person name="Varghese N."/>
            <person name="Submissions S."/>
        </authorList>
    </citation>
    <scope>NUCLEOTIDE SEQUENCE [LARGE SCALE GENOMIC DNA]</scope>
    <source>
        <strain evidence="2">Gh-105</strain>
    </source>
</reference>
<accession>A0A1I2UVI1</accession>
<keyword evidence="2" id="KW-1185">Reference proteome</keyword>